<dbReference type="Pfam" id="PF13041">
    <property type="entry name" value="PPR_2"/>
    <property type="match status" value="3"/>
</dbReference>
<dbReference type="PANTHER" id="PTHR47447:SF23">
    <property type="entry name" value="PENTACOTRIPEPTIDE-REPEAT REGION OF PRORP DOMAIN-CONTAINING PROTEIN"/>
    <property type="match status" value="1"/>
</dbReference>
<dbReference type="InterPro" id="IPR012763">
    <property type="entry name" value="DNA_pol_III_sug/sutau_N"/>
</dbReference>
<dbReference type="EMBL" id="JBBPBN010000734">
    <property type="protein sequence ID" value="KAK8482837.1"/>
    <property type="molecule type" value="Genomic_DNA"/>
</dbReference>
<dbReference type="Pfam" id="PF13177">
    <property type="entry name" value="DNA_pol3_delta2"/>
    <property type="match status" value="1"/>
</dbReference>
<dbReference type="NCBIfam" id="TIGR02397">
    <property type="entry name" value="dnaX_nterm"/>
    <property type="match status" value="1"/>
</dbReference>
<gene>
    <name evidence="1" type="ORF">V6N11_034462</name>
</gene>
<name>A0ABR1ZQZ5_9ROSI</name>
<evidence type="ECO:0000313" key="2">
    <source>
        <dbReference type="Proteomes" id="UP001396334"/>
    </source>
</evidence>
<dbReference type="Gene3D" id="3.40.50.300">
    <property type="entry name" value="P-loop containing nucleotide triphosphate hydrolases"/>
    <property type="match status" value="1"/>
</dbReference>
<dbReference type="NCBIfam" id="TIGR00756">
    <property type="entry name" value="PPR"/>
    <property type="match status" value="9"/>
</dbReference>
<dbReference type="SUPFAM" id="SSF48019">
    <property type="entry name" value="post-AAA+ oligomerization domain-like"/>
    <property type="match status" value="1"/>
</dbReference>
<comment type="caution">
    <text evidence="1">The sequence shown here is derived from an EMBL/GenBank/DDBJ whole genome shotgun (WGS) entry which is preliminary data.</text>
</comment>
<reference evidence="1 2" key="1">
    <citation type="journal article" date="2024" name="G3 (Bethesda)">
        <title>Genome assembly of Hibiscus sabdariffa L. provides insights into metabolisms of medicinal natural products.</title>
        <authorList>
            <person name="Kim T."/>
        </authorList>
    </citation>
    <scope>NUCLEOTIDE SEQUENCE [LARGE SCALE GENOMIC DNA]</scope>
    <source>
        <strain evidence="1">TK-2024</strain>
        <tissue evidence="1">Old leaves</tissue>
    </source>
</reference>
<dbReference type="SUPFAM" id="SSF52540">
    <property type="entry name" value="P-loop containing nucleoside triphosphate hydrolases"/>
    <property type="match status" value="1"/>
</dbReference>
<dbReference type="InterPro" id="IPR008921">
    <property type="entry name" value="DNA_pol3_clamp-load_cplx_C"/>
</dbReference>
<sequence>MDGRRHSVDIPISRTLIALRRVRSLRDPSTNSMSKFSSLFDNAKWETNSNNGISLQFVNGCTETGSERNELQGPGYFGFSERREEQGYDFGLHSVPEDSNSKLIICENASRVGNIVSSVRAETAGELADCNGDSTDYGLNKAEVQKNSPLGERYDSNFKDEGMSLICMAPSCNSMEDLASCNEPVIGSSPTERINQSDLKPKCQSRNQVKSYGANGDVASPSIDAVSNYSTSLYLDENVDTTNLNHRGCGITYCWSKTPRLRESNPSSDFEDFPLLSSDTGETTLCGQSFWKCINGEINPYSDTPRSLGQKFKPKSFDELVGHSVVVRSLLSAITKGRVASFYLFYGPRGTGKTCASRIFAAALNCLSLEEHKPCGRCRECIVFFSGRSRDVKEVDSLRINRSDRLRSLVKNAVTLPVSSRFKIFIIDECQLLHGETWATVLNSLEKLSQHIVFIMSTPELDMLPRSVVSRSQKYHFPKIKDSEISNRLEKICVEECLDYDQAALGFIAAKSNGSLRDAEMMLDQLSLLGKKITMSLTYELIGTVSDDELLDLLDLALSCDTSNTVIRAREIMRSKIDPMQLISQLANLIMDILAGKCEEGSSEARRKFFEKHTSESSLQKLSHALRALSETEKHLRVSKNQTTWLTVALLQLSSMESNFPDANDLKLCLPNAQHNDSYSNSTSSTGERSNHPFTCMCNGINSSKLAERDGSVRSLESIWNKATELCQSGSLKKFLRKQGKLSSLQFNQGLAVAELEFCHPNHVSRAEKSWKHIASSLQLIVGSNVEIRIKLLVPDQLSKGAKVRKPSFSLFSCSRRLHLKSSSSTKSGSDSEVSQYALEKPMISDRHRPILTCYSDHGFEIPHSCSHGSEVVRAFRNSEGNILSTGATPSCGSLQDDMSQTPVYINDSSKGEGRDCGCQNHSVQEPDYQPNCFPRALRPQKKVHLSDSAKMISMSNQDENKVALSFPGVCSNDPYVFHSSDNEDRLRENSEVLCWRTPTFPLKKEPQEQEPKIENPKYPELEIDEKDEEEDIQDPIIRFFKSRPSVPDPPRQGKFSLQKNRRSSWHLAPDIRSLSDPESNSESEPDEEDILSEAKQQTRSTHEDSTELPDGIVGEIIRIARNLPENSTLGEFLGVYQGKLREKECLQVLSSMGNGGLVLGCLYFFEWMRLQEPSLVTPRACSIIFPALGRSGMGNKLMVLFRNLPQSKGFRDVHVYNAAISGLLCSKRYNDAWEVYNAMEANNVKPDHVTCSTMITVMRKTGGTAKDSWEFLERMNRKGVKWSVEVLGSIIKSFCDEGLKNEALIIQCEMEKKGVHSNTIVYNTLMDAYGKSNQIEEVEGLYAEMKTKGLEPTSATFNILMDAYSRRMQPEIVEELLVEMQDMGLKPNVKSYTCLISAYGRQRKMSDRAADAFLRMKKVGLKPTSHSYTALIHAYSISGWHEKAYTTFEDMQREGIKPSIETYTALLDAFRRAGDIQRLMKVWKLMINEKIEGTRVTFNILLDGFAKQGQYIEARDVISEFGKIGLQPTVMTYNMLMNAYARGGQHHKLPQLLKEMAVLDLKPDSVTYSTMIYAFVRVRDFKRAFYYHKQMVKNGQVPDVKSYEKLRSILDVKAAKQNKRDKSAILGIINSKMGMVKAKRKTKKDEFWKNKKKNHRTPDVAANGGQQ</sequence>
<dbReference type="PROSITE" id="PS51375">
    <property type="entry name" value="PPR"/>
    <property type="match status" value="9"/>
</dbReference>
<organism evidence="1 2">
    <name type="scientific">Hibiscus sabdariffa</name>
    <name type="common">roselle</name>
    <dbReference type="NCBI Taxonomy" id="183260"/>
    <lineage>
        <taxon>Eukaryota</taxon>
        <taxon>Viridiplantae</taxon>
        <taxon>Streptophyta</taxon>
        <taxon>Embryophyta</taxon>
        <taxon>Tracheophyta</taxon>
        <taxon>Spermatophyta</taxon>
        <taxon>Magnoliopsida</taxon>
        <taxon>eudicotyledons</taxon>
        <taxon>Gunneridae</taxon>
        <taxon>Pentapetalae</taxon>
        <taxon>rosids</taxon>
        <taxon>malvids</taxon>
        <taxon>Malvales</taxon>
        <taxon>Malvaceae</taxon>
        <taxon>Malvoideae</taxon>
        <taxon>Hibiscus</taxon>
    </lineage>
</organism>
<dbReference type="Gene3D" id="1.25.40.10">
    <property type="entry name" value="Tetratricopeptide repeat domain"/>
    <property type="match status" value="4"/>
</dbReference>
<protein>
    <submittedName>
        <fullName evidence="1">Uncharacterized protein</fullName>
    </submittedName>
</protein>
<dbReference type="Gene3D" id="1.10.8.60">
    <property type="match status" value="1"/>
</dbReference>
<dbReference type="InterPro" id="IPR045085">
    <property type="entry name" value="HLD_clamp_pol_III_gamma_tau"/>
</dbReference>
<evidence type="ECO:0000313" key="1">
    <source>
        <dbReference type="EMBL" id="KAK8482837.1"/>
    </source>
</evidence>
<accession>A0ABR1ZQZ5</accession>
<dbReference type="Pfam" id="PF13812">
    <property type="entry name" value="PPR_3"/>
    <property type="match status" value="2"/>
</dbReference>
<dbReference type="PANTHER" id="PTHR47447">
    <property type="entry name" value="OS03G0856100 PROTEIN"/>
    <property type="match status" value="1"/>
</dbReference>
<dbReference type="InterPro" id="IPR027417">
    <property type="entry name" value="P-loop_NTPase"/>
</dbReference>
<dbReference type="Pfam" id="PF22608">
    <property type="entry name" value="DNAX_ATPase_lid"/>
    <property type="match status" value="1"/>
</dbReference>
<dbReference type="Pfam" id="PF23007">
    <property type="entry name" value="DnaA_N-like_STI"/>
    <property type="match status" value="1"/>
</dbReference>
<dbReference type="InterPro" id="IPR054506">
    <property type="entry name" value="DnaA_N-like_STI"/>
</dbReference>
<dbReference type="InterPro" id="IPR002885">
    <property type="entry name" value="PPR_rpt"/>
</dbReference>
<proteinExistence type="predicted"/>
<dbReference type="Pfam" id="PF01535">
    <property type="entry name" value="PPR"/>
    <property type="match status" value="1"/>
</dbReference>
<dbReference type="Gene3D" id="1.20.272.10">
    <property type="match status" value="1"/>
</dbReference>
<dbReference type="InterPro" id="IPR011990">
    <property type="entry name" value="TPR-like_helical_dom_sf"/>
</dbReference>
<dbReference type="CDD" id="cd18137">
    <property type="entry name" value="HLD_clamp_pol_III_gamma_tau"/>
    <property type="match status" value="1"/>
</dbReference>
<keyword evidence="2" id="KW-1185">Reference proteome</keyword>
<dbReference type="Proteomes" id="UP001396334">
    <property type="component" value="Unassembled WGS sequence"/>
</dbReference>